<name>A0A6G1I201_9PEZI</name>
<gene>
    <name evidence="1" type="ORF">EJ06DRAFT_329464</name>
</gene>
<sequence>MSCSSSQVAIILAASPMLFQPTISALPFLPPPPHCNRHAPHEQVTSGIVARAQAVGYTKPAGAHSKNTQETPCHGLALRTLSLAPSPPVILKIKSAISLT</sequence>
<dbReference type="AlphaFoldDB" id="A0A6G1I201"/>
<reference evidence="1" key="1">
    <citation type="journal article" date="2020" name="Stud. Mycol.">
        <title>101 Dothideomycetes genomes: a test case for predicting lifestyles and emergence of pathogens.</title>
        <authorList>
            <person name="Haridas S."/>
            <person name="Albert R."/>
            <person name="Binder M."/>
            <person name="Bloem J."/>
            <person name="Labutti K."/>
            <person name="Salamov A."/>
            <person name="Andreopoulos B."/>
            <person name="Baker S."/>
            <person name="Barry K."/>
            <person name="Bills G."/>
            <person name="Bluhm B."/>
            <person name="Cannon C."/>
            <person name="Castanera R."/>
            <person name="Culley D."/>
            <person name="Daum C."/>
            <person name="Ezra D."/>
            <person name="Gonzalez J."/>
            <person name="Henrissat B."/>
            <person name="Kuo A."/>
            <person name="Liang C."/>
            <person name="Lipzen A."/>
            <person name="Lutzoni F."/>
            <person name="Magnuson J."/>
            <person name="Mondo S."/>
            <person name="Nolan M."/>
            <person name="Ohm R."/>
            <person name="Pangilinan J."/>
            <person name="Park H.-J."/>
            <person name="Ramirez L."/>
            <person name="Alfaro M."/>
            <person name="Sun H."/>
            <person name="Tritt A."/>
            <person name="Yoshinaga Y."/>
            <person name="Zwiers L.-H."/>
            <person name="Turgeon B."/>
            <person name="Goodwin S."/>
            <person name="Spatafora J."/>
            <person name="Crous P."/>
            <person name="Grigoriev I."/>
        </authorList>
    </citation>
    <scope>NUCLEOTIDE SEQUENCE</scope>
    <source>
        <strain evidence="1">CBS 262.69</strain>
    </source>
</reference>
<keyword evidence="2" id="KW-1185">Reference proteome</keyword>
<dbReference type="EMBL" id="ML996691">
    <property type="protein sequence ID" value="KAF2402211.1"/>
    <property type="molecule type" value="Genomic_DNA"/>
</dbReference>
<evidence type="ECO:0000313" key="2">
    <source>
        <dbReference type="Proteomes" id="UP000799640"/>
    </source>
</evidence>
<protein>
    <submittedName>
        <fullName evidence="1">Uncharacterized protein</fullName>
    </submittedName>
</protein>
<dbReference type="Proteomes" id="UP000799640">
    <property type="component" value="Unassembled WGS sequence"/>
</dbReference>
<accession>A0A6G1I201</accession>
<evidence type="ECO:0000313" key="1">
    <source>
        <dbReference type="EMBL" id="KAF2402211.1"/>
    </source>
</evidence>
<organism evidence="1 2">
    <name type="scientific">Trichodelitschia bisporula</name>
    <dbReference type="NCBI Taxonomy" id="703511"/>
    <lineage>
        <taxon>Eukaryota</taxon>
        <taxon>Fungi</taxon>
        <taxon>Dikarya</taxon>
        <taxon>Ascomycota</taxon>
        <taxon>Pezizomycotina</taxon>
        <taxon>Dothideomycetes</taxon>
        <taxon>Dothideomycetes incertae sedis</taxon>
        <taxon>Phaeotrichales</taxon>
        <taxon>Phaeotrichaceae</taxon>
        <taxon>Trichodelitschia</taxon>
    </lineage>
</organism>
<proteinExistence type="predicted"/>